<dbReference type="CDD" id="cd06822">
    <property type="entry name" value="PLPDE_III_YBL036c_euk"/>
    <property type="match status" value="1"/>
</dbReference>
<accession>A0A1V2LNH0</accession>
<feature type="modified residue" description="N6-(pyridoxal phosphate)lysine" evidence="2">
    <location>
        <position position="39"/>
    </location>
</feature>
<dbReference type="SUPFAM" id="SSF51419">
    <property type="entry name" value="PLP-binding barrel"/>
    <property type="match status" value="1"/>
</dbReference>
<dbReference type="VEuPathDB" id="FungiDB:C5L36_0A10180"/>
<dbReference type="HAMAP" id="MF_02087">
    <property type="entry name" value="PLP_homeostasis"/>
    <property type="match status" value="1"/>
</dbReference>
<protein>
    <recommendedName>
        <fullName evidence="2">Pyridoxal phosphate homeostasis protein</fullName>
        <shortName evidence="2">PLP homeostasis protein</shortName>
    </recommendedName>
</protein>
<dbReference type="InterPro" id="IPR029066">
    <property type="entry name" value="PLP-binding_barrel"/>
</dbReference>
<feature type="transmembrane region" description="Helical" evidence="3">
    <location>
        <begin position="802"/>
        <end position="825"/>
    </location>
</feature>
<feature type="transmembrane region" description="Helical" evidence="3">
    <location>
        <begin position="506"/>
        <end position="531"/>
    </location>
</feature>
<keyword evidence="1 2" id="KW-0663">Pyridoxal phosphate</keyword>
<dbReference type="InterPro" id="IPR001608">
    <property type="entry name" value="Ala_racemase_N"/>
</dbReference>
<gene>
    <name evidence="5" type="ORF">BOH78_2525</name>
</gene>
<dbReference type="AlphaFoldDB" id="A0A1V2LNH0"/>
<keyword evidence="3" id="KW-0812">Transmembrane</keyword>
<keyword evidence="3" id="KW-1133">Transmembrane helix</keyword>
<feature type="transmembrane region" description="Helical" evidence="3">
    <location>
        <begin position="837"/>
        <end position="855"/>
    </location>
</feature>
<dbReference type="Pfam" id="PF01168">
    <property type="entry name" value="Ala_racemase_N"/>
    <property type="match status" value="1"/>
</dbReference>
<proteinExistence type="inferred from homology"/>
<evidence type="ECO:0000256" key="3">
    <source>
        <dbReference type="SAM" id="Phobius"/>
    </source>
</evidence>
<dbReference type="EMBL" id="MQVM01000010">
    <property type="protein sequence ID" value="ONH74373.1"/>
    <property type="molecule type" value="Genomic_DNA"/>
</dbReference>
<evidence type="ECO:0000256" key="1">
    <source>
        <dbReference type="ARBA" id="ARBA00022898"/>
    </source>
</evidence>
<dbReference type="VEuPathDB" id="FungiDB:C5L36_0A10190"/>
<reference evidence="6" key="1">
    <citation type="journal article" date="2017" name="Genome Announc.">
        <title>Genome sequences of Cyberlindnera fabianii 65, Pichia kudriavzevii 129, and Saccharomyces cerevisiae 131 isolated from fermented masau fruits in Zimbabwe.</title>
        <authorList>
            <person name="van Rijswijck I.M.H."/>
            <person name="Derks M.F.L."/>
            <person name="Abee T."/>
            <person name="de Ridder D."/>
            <person name="Smid E.J."/>
        </authorList>
    </citation>
    <scope>NUCLEOTIDE SEQUENCE [LARGE SCALE GENOMIC DNA]</scope>
    <source>
        <strain evidence="6">129</strain>
    </source>
</reference>
<name>A0A1V2LNH0_PICKU</name>
<dbReference type="PANTHER" id="PTHR10146:SF14">
    <property type="entry name" value="PYRIDOXAL PHOSPHATE HOMEOSTASIS PROTEIN"/>
    <property type="match status" value="1"/>
</dbReference>
<feature type="transmembrane region" description="Helical" evidence="3">
    <location>
        <begin position="773"/>
        <end position="790"/>
    </location>
</feature>
<evidence type="ECO:0000313" key="5">
    <source>
        <dbReference type="EMBL" id="ONH74373.1"/>
    </source>
</evidence>
<feature type="transmembrane region" description="Helical" evidence="3">
    <location>
        <begin position="676"/>
        <end position="694"/>
    </location>
</feature>
<dbReference type="NCBIfam" id="TIGR00044">
    <property type="entry name" value="YggS family pyridoxal phosphate-dependent enzyme"/>
    <property type="match status" value="1"/>
</dbReference>
<sequence length="902" mass="101818">MSLEYTSERAKELISRADAIREDVTRLSGGRAELICVSKLKPASDIKALYDHGYRHFGENYVQELIEKVKVLPSDIKWHFIGGLQTNKTKDLAKNIPNLYVVETIDTIKKAKKLNDTRKHMIDAETPGFGIVNVYVQVNTSGEEQKSGCEPSELDELVRTIIDECPQLKFAGLMTIGSYGMSHGEGENPEFKLLGDCKQHLEEKFGLKDLQMSMGMSSDYEQALRQGSTAVRVGSDIFEKNRREPNDLAMIDLTVICYRQTRLNSFTITNMCCLTKHGIRVRNGEEKSTCLKLEAETDYLDSPLLGLFPKIGWNISTLSLSTFPSIEPMPPRKANKGTVTHRAAKKEAVLDYDIDKEYQGVTEVDKQKGINQNTSLEQENEKLKGLEQEAEAKTTVVGYYFNQIDEVINTRHVFQIFMLVFLMNLTYLAFKDKELAGDENAMTTMITCGCVLLACGLECFAVLNSKFKNFNEGKSITKPELLDFDYIYSVFFPLIVCTLKSPENIALVACCVAQLNYMNVFVKIMVSYVVLFQFNIEGTIWTTQTLTLPLTNAFFYECINRFIANELPIYEKTFLGLLYTSLTFFITKDSNITLYIMKNLVLSFTIALIFTSPLLDLYRKTQERSMKVSLLVVLYLLFLSLGLIISDKLLLSKLGKFPFNWLVEFINENEARREMFQKWSISSALLVPSVFLFFSKFHASLSIKRKVWHFIIFMMIIPAISREPELVSIALFGMTGVLIFVETLRCNELPPFGKLIKHLFEKYEDSKDNSGKIITSYTYLIAGVALPFWLNNCDATRESSYMGLVVLGLGDAFASLVGGFCGSYTWPQSKKTIEGSLAMFVGIVGGFLCVGYFAGTASPLNWTNRVLCGILCALFEGIVDVNDNLFLPVFAYTVAELLILFN</sequence>
<evidence type="ECO:0000259" key="4">
    <source>
        <dbReference type="Pfam" id="PF01168"/>
    </source>
</evidence>
<feature type="transmembrane region" description="Helical" evidence="3">
    <location>
        <begin position="727"/>
        <end position="744"/>
    </location>
</feature>
<dbReference type="PANTHER" id="PTHR10146">
    <property type="entry name" value="PROLINE SYNTHETASE CO-TRANSCRIBED BACTERIAL HOMOLOG PROTEIN"/>
    <property type="match status" value="1"/>
</dbReference>
<comment type="similarity">
    <text evidence="2">Belongs to the pyridoxal phosphate-binding protein YggS/PROSC family.</text>
</comment>
<dbReference type="PROSITE" id="PS01211">
    <property type="entry name" value="UPF0001"/>
    <property type="match status" value="1"/>
</dbReference>
<keyword evidence="3" id="KW-0472">Membrane</keyword>
<comment type="caution">
    <text evidence="5">The sequence shown here is derived from an EMBL/GenBank/DDBJ whole genome shotgun (WGS) entry which is preliminary data.</text>
</comment>
<feature type="transmembrane region" description="Helical" evidence="3">
    <location>
        <begin position="442"/>
        <end position="463"/>
    </location>
</feature>
<dbReference type="FunFam" id="3.20.20.10:FF:000007">
    <property type="entry name" value="Pyridoxal phosphate homeostasis protein"/>
    <property type="match status" value="1"/>
</dbReference>
<feature type="transmembrane region" description="Helical" evidence="3">
    <location>
        <begin position="412"/>
        <end position="430"/>
    </location>
</feature>
<evidence type="ECO:0000256" key="2">
    <source>
        <dbReference type="HAMAP-Rule" id="MF_03225"/>
    </source>
</evidence>
<organism evidence="5 6">
    <name type="scientific">Pichia kudriavzevii</name>
    <name type="common">Yeast</name>
    <name type="synonym">Issatchenkia orientalis</name>
    <dbReference type="NCBI Taxonomy" id="4909"/>
    <lineage>
        <taxon>Eukaryota</taxon>
        <taxon>Fungi</taxon>
        <taxon>Dikarya</taxon>
        <taxon>Ascomycota</taxon>
        <taxon>Saccharomycotina</taxon>
        <taxon>Pichiomycetes</taxon>
        <taxon>Pichiales</taxon>
        <taxon>Pichiaceae</taxon>
        <taxon>Pichia</taxon>
    </lineage>
</organism>
<evidence type="ECO:0000313" key="6">
    <source>
        <dbReference type="Proteomes" id="UP000189274"/>
    </source>
</evidence>
<comment type="function">
    <text evidence="2">Pyridoxal 5'-phosphate (PLP)-binding protein, which may be involved in intracellular homeostatic regulation of pyridoxal 5'-phosphate (PLP), the active form of vitamin B6.</text>
</comment>
<feature type="transmembrane region" description="Helical" evidence="3">
    <location>
        <begin position="600"/>
        <end position="618"/>
    </location>
</feature>
<feature type="transmembrane region" description="Helical" evidence="3">
    <location>
        <begin position="630"/>
        <end position="651"/>
    </location>
</feature>
<dbReference type="GO" id="GO:0030170">
    <property type="term" value="F:pyridoxal phosphate binding"/>
    <property type="evidence" value="ECO:0007669"/>
    <property type="project" value="UniProtKB-UniRule"/>
</dbReference>
<dbReference type="InterPro" id="IPR011078">
    <property type="entry name" value="PyrdxlP_homeostasis"/>
</dbReference>
<dbReference type="Gene3D" id="3.20.20.10">
    <property type="entry name" value="Alanine racemase"/>
    <property type="match status" value="1"/>
</dbReference>
<feature type="domain" description="Alanine racemase N-terminal" evidence="4">
    <location>
        <begin position="29"/>
        <end position="238"/>
    </location>
</feature>
<dbReference type="Proteomes" id="UP000189274">
    <property type="component" value="Unassembled WGS sequence"/>
</dbReference>